<reference evidence="2 3" key="1">
    <citation type="submission" date="2013-02" db="EMBL/GenBank/DDBJ databases">
        <title>The Genome Sequence of Plasmodium falciparum NF54.</title>
        <authorList>
            <consortium name="The Broad Institute Genome Sequencing Platform"/>
            <consortium name="The Broad Institute Genome Sequencing Center for Infectious Disease"/>
            <person name="Neafsey D."/>
            <person name="Cheeseman I."/>
            <person name="Volkman S."/>
            <person name="Adams J."/>
            <person name="Walker B."/>
            <person name="Young S.K."/>
            <person name="Zeng Q."/>
            <person name="Gargeya S."/>
            <person name="Fitzgerald M."/>
            <person name="Haas B."/>
            <person name="Abouelleil A."/>
            <person name="Alvarado L."/>
            <person name="Arachchi H.M."/>
            <person name="Berlin A.M."/>
            <person name="Chapman S.B."/>
            <person name="Dewar J."/>
            <person name="Goldberg J."/>
            <person name="Griggs A."/>
            <person name="Gujja S."/>
            <person name="Hansen M."/>
            <person name="Howarth C."/>
            <person name="Imamovic A."/>
            <person name="Larimer J."/>
            <person name="McCowan C."/>
            <person name="Murphy C."/>
            <person name="Neiman D."/>
            <person name="Pearson M."/>
            <person name="Priest M."/>
            <person name="Roberts A."/>
            <person name="Saif S."/>
            <person name="Shea T."/>
            <person name="Sisk P."/>
            <person name="Sykes S."/>
            <person name="Wortman J."/>
            <person name="Nusbaum C."/>
            <person name="Birren B."/>
        </authorList>
    </citation>
    <scope>NUCLEOTIDE SEQUENCE [LARGE SCALE GENOMIC DNA]</scope>
    <source>
        <strain evidence="2 3">NF54</strain>
    </source>
</reference>
<proteinExistence type="predicted"/>
<dbReference type="SUPFAM" id="SSF116846">
    <property type="entry name" value="MIT domain"/>
    <property type="match status" value="1"/>
</dbReference>
<dbReference type="GO" id="GO:0016567">
    <property type="term" value="P:protein ubiquitination"/>
    <property type="evidence" value="ECO:0007669"/>
    <property type="project" value="UniProtKB-UniPathway"/>
</dbReference>
<sequence length="610" mass="72152">MNEKNNQNSDKFIKNNNSNKEKAKKLFMQALNHESDENFLKATKFYQEAVKLYPNILNTYINDNQETCSEKIDEREEVEQPEENSYLINILSKNFYTIIKFLDFYSMHRFLFLCKSISSLISLENEYKRLCYINLINCKEKCKLYGNSYKRFNELLLLEYPRLRFDGVYISCVTYIRSLKDIGNIHLDPKDRDRVIYNPCVVTYFRYLLFLNESNKVLIARSELNKKDVIEAFRITYRKVQNWDLSLKCDELIKHLIKFHNECENNLVKMIRIGEYNYNPNEKIIEIQYPELLNDPFKYKNIIKLRLQNYLGGNNNMLKWVSFKIVSKIKMDYSEDTLNIKIVSKIKMDYSEDTLNIKNKQYKMDGKNFHLIKDIKPLMNNICIQCLIIKYIEDPPDHINNLIKYHYHVADISGSIILCIPHIFIEEELEKNNINILNDDFEDILDGYDNMSVNMNDLANNKINEIKYNTYNINNKKRNNLKSLKYLFKVGDILNIYGAVTTWSMGKMVIIPNTTRIRKSGETTIRTSIHRVGFFNMTVNIEPNMSNLITSTTEKKYKIEDNNTNGNCKNNDINKDIDNTNINSVMSNFMSINKKKSKYDIMLPNLDDDI</sequence>
<dbReference type="UniPathway" id="UPA00143"/>
<evidence type="ECO:0000313" key="2">
    <source>
        <dbReference type="EMBL" id="EWC87209.1"/>
    </source>
</evidence>
<evidence type="ECO:0000313" key="3">
    <source>
        <dbReference type="Proteomes" id="UP000030673"/>
    </source>
</evidence>
<gene>
    <name evidence="2" type="ORF">PFNF54_03985</name>
</gene>
<evidence type="ECO:0000259" key="1">
    <source>
        <dbReference type="Pfam" id="PF19270"/>
    </source>
</evidence>
<name>W7K1K6_PLAFO</name>
<keyword evidence="3" id="KW-1185">Reference proteome</keyword>
<protein>
    <recommendedName>
        <fullName evidence="1">F-box protein Hrt3/FBXO9 C-terminal domain-containing protein</fullName>
    </recommendedName>
</protein>
<dbReference type="AlphaFoldDB" id="W7K1K6"/>
<dbReference type="Pfam" id="PF19270">
    <property type="entry name" value="FBO_C"/>
    <property type="match status" value="1"/>
</dbReference>
<organism evidence="2 3">
    <name type="scientific">Plasmodium falciparum (isolate NF54)</name>
    <dbReference type="NCBI Taxonomy" id="5843"/>
    <lineage>
        <taxon>Eukaryota</taxon>
        <taxon>Sar</taxon>
        <taxon>Alveolata</taxon>
        <taxon>Apicomplexa</taxon>
        <taxon>Aconoidasida</taxon>
        <taxon>Haemosporida</taxon>
        <taxon>Plasmodiidae</taxon>
        <taxon>Plasmodium</taxon>
        <taxon>Plasmodium (Laverania)</taxon>
    </lineage>
</organism>
<dbReference type="InterPro" id="IPR045464">
    <property type="entry name" value="Hrt3/FBXO9_C"/>
</dbReference>
<accession>W7K1K6</accession>
<feature type="domain" description="F-box protein Hrt3/FBXO9 C-terminal" evidence="1">
    <location>
        <begin position="144"/>
        <end position="339"/>
    </location>
</feature>
<dbReference type="EMBL" id="KE123852">
    <property type="protein sequence ID" value="EWC87209.1"/>
    <property type="molecule type" value="Genomic_DNA"/>
</dbReference>
<dbReference type="Proteomes" id="UP000030673">
    <property type="component" value="Unassembled WGS sequence"/>
</dbReference>
<dbReference type="InterPro" id="IPR036181">
    <property type="entry name" value="MIT_dom_sf"/>
</dbReference>